<protein>
    <submittedName>
        <fullName evidence="1">Uncharacterized protein</fullName>
    </submittedName>
</protein>
<dbReference type="EMBL" id="BMKI01000014">
    <property type="protein sequence ID" value="GGD02933.1"/>
    <property type="molecule type" value="Genomic_DNA"/>
</dbReference>
<comment type="caution">
    <text evidence="1">The sequence shown here is derived from an EMBL/GenBank/DDBJ whole genome shotgun (WGS) entry which is preliminary data.</text>
</comment>
<evidence type="ECO:0000313" key="2">
    <source>
        <dbReference type="Proteomes" id="UP000630615"/>
    </source>
</evidence>
<dbReference type="Pfam" id="PF06998">
    <property type="entry name" value="DUF1307"/>
    <property type="match status" value="1"/>
</dbReference>
<evidence type="ECO:0000313" key="1">
    <source>
        <dbReference type="EMBL" id="GGD02933.1"/>
    </source>
</evidence>
<name>A0ABQ1PSM7_9ENTE</name>
<dbReference type="PROSITE" id="PS51257">
    <property type="entry name" value="PROKAR_LIPOPROTEIN"/>
    <property type="match status" value="1"/>
</dbReference>
<dbReference type="InterPro" id="IPR009736">
    <property type="entry name" value="DUF1307"/>
</dbReference>
<dbReference type="RefSeq" id="WP_088271893.1">
    <property type="nucleotide sequence ID" value="NZ_BMKI01000014.1"/>
</dbReference>
<dbReference type="Gene3D" id="3.30.1830.10">
    <property type="entry name" value="YehR-like"/>
    <property type="match status" value="1"/>
</dbReference>
<proteinExistence type="predicted"/>
<dbReference type="SUPFAM" id="SSF160704">
    <property type="entry name" value="YehR-like"/>
    <property type="match status" value="1"/>
</dbReference>
<accession>A0ABQ1PSM7</accession>
<sequence>MKKFLGVISMIVLVAIASGCGKKEETTTFIQTPTIGTEVSVKVKHEGDKVTGISNVVKFDNAALGVTDEESAKEIVRVFKETSEISTLKVEMTYTEKETTITYPAMDLNGDICQWS</sequence>
<dbReference type="Proteomes" id="UP000630615">
    <property type="component" value="Unassembled WGS sequence"/>
</dbReference>
<gene>
    <name evidence="1" type="ORF">GCM10011573_35500</name>
</gene>
<keyword evidence="2" id="KW-1185">Reference proteome</keyword>
<reference evidence="2" key="1">
    <citation type="journal article" date="2019" name="Int. J. Syst. Evol. Microbiol.">
        <title>The Global Catalogue of Microorganisms (GCM) 10K type strain sequencing project: providing services to taxonomists for standard genome sequencing and annotation.</title>
        <authorList>
            <consortium name="The Broad Institute Genomics Platform"/>
            <consortium name="The Broad Institute Genome Sequencing Center for Infectious Disease"/>
            <person name="Wu L."/>
            <person name="Ma J."/>
        </authorList>
    </citation>
    <scope>NUCLEOTIDE SEQUENCE [LARGE SCALE GENOMIC DNA]</scope>
    <source>
        <strain evidence="2">CGMCC 1.15942</strain>
    </source>
</reference>
<dbReference type="InterPro" id="IPR036699">
    <property type="entry name" value="YehR-like_sf"/>
</dbReference>
<organism evidence="1 2">
    <name type="scientific">Enterococcus wangshanyuanii</name>
    <dbReference type="NCBI Taxonomy" id="2005703"/>
    <lineage>
        <taxon>Bacteria</taxon>
        <taxon>Bacillati</taxon>
        <taxon>Bacillota</taxon>
        <taxon>Bacilli</taxon>
        <taxon>Lactobacillales</taxon>
        <taxon>Enterococcaceae</taxon>
        <taxon>Enterococcus</taxon>
    </lineage>
</organism>